<feature type="compositionally biased region" description="Basic and acidic residues" evidence="7">
    <location>
        <begin position="22"/>
        <end position="34"/>
    </location>
</feature>
<comment type="similarity">
    <text evidence="1">Belongs to the FlgM family.</text>
</comment>
<dbReference type="NCBIfam" id="TIGR03824">
    <property type="entry name" value="FlgM_jcvi"/>
    <property type="match status" value="1"/>
</dbReference>
<accession>A0ABT7L077</accession>
<feature type="compositionally biased region" description="Polar residues" evidence="7">
    <location>
        <begin position="1"/>
        <end position="20"/>
    </location>
</feature>
<feature type="compositionally biased region" description="Polar residues" evidence="7">
    <location>
        <begin position="35"/>
        <end position="51"/>
    </location>
</feature>
<proteinExistence type="inferred from homology"/>
<dbReference type="EMBL" id="JASTZU010000012">
    <property type="protein sequence ID" value="MDL4839216.1"/>
    <property type="molecule type" value="Genomic_DNA"/>
</dbReference>
<sequence length="89" mass="10192">MKIQGPNNSNFNPYQKQLNKQAEIKKDMQSKEDNLQISDQAKQLQGSDNPSALRQKHVDEIKQSVQSGQYKVDPQTTAKKMLNFWNSQG</sequence>
<evidence type="ECO:0000256" key="5">
    <source>
        <dbReference type="ARBA" id="ARBA00023015"/>
    </source>
</evidence>
<dbReference type="InterPro" id="IPR007412">
    <property type="entry name" value="FlgM"/>
</dbReference>
<protein>
    <recommendedName>
        <fullName evidence="2">Negative regulator of flagellin synthesis</fullName>
    </recommendedName>
</protein>
<keyword evidence="3" id="KW-0678">Repressor</keyword>
<evidence type="ECO:0000256" key="7">
    <source>
        <dbReference type="SAM" id="MobiDB-lite"/>
    </source>
</evidence>
<dbReference type="Proteomes" id="UP001235343">
    <property type="component" value="Unassembled WGS sequence"/>
</dbReference>
<keyword evidence="9" id="KW-0966">Cell projection</keyword>
<gene>
    <name evidence="9" type="primary">flgM</name>
    <name evidence="9" type="ORF">QQS35_01900</name>
</gene>
<evidence type="ECO:0000256" key="4">
    <source>
        <dbReference type="ARBA" id="ARBA00022795"/>
    </source>
</evidence>
<evidence type="ECO:0000313" key="9">
    <source>
        <dbReference type="EMBL" id="MDL4839216.1"/>
    </source>
</evidence>
<keyword evidence="5" id="KW-0805">Transcription regulation</keyword>
<organism evidence="9 10">
    <name type="scientific">Aquibacillus rhizosphaerae</name>
    <dbReference type="NCBI Taxonomy" id="3051431"/>
    <lineage>
        <taxon>Bacteria</taxon>
        <taxon>Bacillati</taxon>
        <taxon>Bacillota</taxon>
        <taxon>Bacilli</taxon>
        <taxon>Bacillales</taxon>
        <taxon>Bacillaceae</taxon>
        <taxon>Aquibacillus</taxon>
    </lineage>
</organism>
<reference evidence="9 10" key="1">
    <citation type="submission" date="2023-06" db="EMBL/GenBank/DDBJ databases">
        <title>Aquibacillus rhizosphaerae LR5S19.</title>
        <authorList>
            <person name="Sun J.-Q."/>
        </authorList>
    </citation>
    <scope>NUCLEOTIDE SEQUENCE [LARGE SCALE GENOMIC DNA]</scope>
    <source>
        <strain evidence="9 10">LR5S19</strain>
    </source>
</reference>
<comment type="caution">
    <text evidence="9">The sequence shown here is derived from an EMBL/GenBank/DDBJ whole genome shotgun (WGS) entry which is preliminary data.</text>
</comment>
<evidence type="ECO:0000256" key="6">
    <source>
        <dbReference type="ARBA" id="ARBA00023163"/>
    </source>
</evidence>
<dbReference type="RefSeq" id="WP_285930071.1">
    <property type="nucleotide sequence ID" value="NZ_JASTZU010000012.1"/>
</dbReference>
<keyword evidence="9" id="KW-0282">Flagellum</keyword>
<name>A0ABT7L077_9BACI</name>
<dbReference type="InterPro" id="IPR031316">
    <property type="entry name" value="FlgM_C"/>
</dbReference>
<dbReference type="InterPro" id="IPR035890">
    <property type="entry name" value="Anti-sigma-28_factor_FlgM_sf"/>
</dbReference>
<evidence type="ECO:0000256" key="1">
    <source>
        <dbReference type="ARBA" id="ARBA00005322"/>
    </source>
</evidence>
<keyword evidence="6" id="KW-0804">Transcription</keyword>
<feature type="region of interest" description="Disordered" evidence="7">
    <location>
        <begin position="1"/>
        <end position="51"/>
    </location>
</feature>
<feature type="domain" description="Anti-sigma-28 factor FlgM C-terminal" evidence="8">
    <location>
        <begin position="33"/>
        <end position="83"/>
    </location>
</feature>
<keyword evidence="4" id="KW-1005">Bacterial flagellum biogenesis</keyword>
<dbReference type="SUPFAM" id="SSF101498">
    <property type="entry name" value="Anti-sigma factor FlgM"/>
    <property type="match status" value="1"/>
</dbReference>
<dbReference type="Pfam" id="PF04316">
    <property type="entry name" value="FlgM"/>
    <property type="match status" value="1"/>
</dbReference>
<keyword evidence="9" id="KW-0969">Cilium</keyword>
<keyword evidence="10" id="KW-1185">Reference proteome</keyword>
<evidence type="ECO:0000313" key="10">
    <source>
        <dbReference type="Proteomes" id="UP001235343"/>
    </source>
</evidence>
<evidence type="ECO:0000256" key="3">
    <source>
        <dbReference type="ARBA" id="ARBA00022491"/>
    </source>
</evidence>
<evidence type="ECO:0000259" key="8">
    <source>
        <dbReference type="Pfam" id="PF04316"/>
    </source>
</evidence>
<evidence type="ECO:0000256" key="2">
    <source>
        <dbReference type="ARBA" id="ARBA00017823"/>
    </source>
</evidence>